<dbReference type="OrthoDB" id="5819415at2759"/>
<organism evidence="4">
    <name type="scientific">Caenorhabditis brenneri</name>
    <name type="common">Nematode worm</name>
    <dbReference type="NCBI Taxonomy" id="135651"/>
    <lineage>
        <taxon>Eukaryota</taxon>
        <taxon>Metazoa</taxon>
        <taxon>Ecdysozoa</taxon>
        <taxon>Nematoda</taxon>
        <taxon>Chromadorea</taxon>
        <taxon>Rhabditida</taxon>
        <taxon>Rhabditina</taxon>
        <taxon>Rhabditomorpha</taxon>
        <taxon>Rhabditoidea</taxon>
        <taxon>Rhabditidae</taxon>
        <taxon>Peloderinae</taxon>
        <taxon>Caenorhabditis</taxon>
    </lineage>
</organism>
<keyword evidence="4" id="KW-1185">Reference proteome</keyword>
<feature type="domain" description="T20D4.11-like" evidence="2">
    <location>
        <begin position="26"/>
        <end position="153"/>
    </location>
</feature>
<feature type="signal peptide" evidence="1">
    <location>
        <begin position="1"/>
        <end position="15"/>
    </location>
</feature>
<dbReference type="InterPro" id="IPR002542">
    <property type="entry name" value="T20D4.11-like_dom"/>
</dbReference>
<dbReference type="EMBL" id="GL379856">
    <property type="protein sequence ID" value="EGT56771.1"/>
    <property type="molecule type" value="Genomic_DNA"/>
</dbReference>
<proteinExistence type="predicted"/>
<dbReference type="Proteomes" id="UP000008068">
    <property type="component" value="Unassembled WGS sequence"/>
</dbReference>
<dbReference type="HOGENOM" id="CLU_109536_0_0_1"/>
<dbReference type="PANTHER" id="PTHR37431:SF6">
    <property type="entry name" value="PROTEIN CBG06927"/>
    <property type="match status" value="1"/>
</dbReference>
<dbReference type="OMA" id="CDESAWH"/>
<gene>
    <name evidence="3" type="ORF">CAEBREN_09436</name>
</gene>
<dbReference type="FunCoup" id="G0NB68">
    <property type="interactions" value="123"/>
</dbReference>
<dbReference type="InParanoid" id="G0NB68"/>
<dbReference type="PANTHER" id="PTHR37431">
    <property type="entry name" value="PROTEIN CBG06927"/>
    <property type="match status" value="1"/>
</dbReference>
<feature type="chain" id="PRO_5013379611" description="T20D4.11-like domain-containing protein" evidence="1">
    <location>
        <begin position="16"/>
        <end position="160"/>
    </location>
</feature>
<name>G0NB68_CAEBE</name>
<accession>G0NB68</accession>
<evidence type="ECO:0000313" key="3">
    <source>
        <dbReference type="EMBL" id="EGT56771.1"/>
    </source>
</evidence>
<dbReference type="eggNOG" id="ENOG502S13P">
    <property type="taxonomic scope" value="Eukaryota"/>
</dbReference>
<evidence type="ECO:0000259" key="2">
    <source>
        <dbReference type="Pfam" id="PF01579"/>
    </source>
</evidence>
<evidence type="ECO:0000313" key="4">
    <source>
        <dbReference type="Proteomes" id="UP000008068"/>
    </source>
</evidence>
<keyword evidence="1" id="KW-0732">Signal</keyword>
<dbReference type="AlphaFoldDB" id="G0NB68"/>
<sequence>MMLLAFLMLIPGVETKESPVKCEYADEKKVNECLQDCVSPVRCDSLSIDAVHASYSYMCGSGQPLFQKHAGCFAEVEAQKEYISCKIAATQAISEAQGAKSASTEAYLTEMCRAMDGYLRCSHPIILAKCGTDAWTLVSTVTRDSLGVTMPNCDMHAALF</sequence>
<evidence type="ECO:0000256" key="1">
    <source>
        <dbReference type="SAM" id="SignalP"/>
    </source>
</evidence>
<reference evidence="4" key="1">
    <citation type="submission" date="2011-07" db="EMBL/GenBank/DDBJ databases">
        <authorList>
            <consortium name="Caenorhabditis brenneri Sequencing and Analysis Consortium"/>
            <person name="Wilson R.K."/>
        </authorList>
    </citation>
    <scope>NUCLEOTIDE SEQUENCE [LARGE SCALE GENOMIC DNA]</scope>
    <source>
        <strain evidence="4">PB2801</strain>
    </source>
</reference>
<dbReference type="Pfam" id="PF01579">
    <property type="entry name" value="DUF19"/>
    <property type="match status" value="1"/>
</dbReference>
<protein>
    <recommendedName>
        <fullName evidence="2">T20D4.11-like domain-containing protein</fullName>
    </recommendedName>
</protein>